<dbReference type="Proteomes" id="UP000063063">
    <property type="component" value="Chromosome 20"/>
</dbReference>
<accession>A0A088RP29</accession>
<evidence type="ECO:0000313" key="2">
    <source>
        <dbReference type="EMBL" id="AIN97852.1"/>
    </source>
</evidence>
<dbReference type="GeneID" id="22574568"/>
<protein>
    <submittedName>
        <fullName evidence="2">Uncharacterized protein</fullName>
    </submittedName>
</protein>
<dbReference type="VEuPathDB" id="TriTrypDB:LPAL13_200042000"/>
<gene>
    <name evidence="2" type="ORF">LPMP_203570</name>
</gene>
<dbReference type="eggNOG" id="ENOG502SITS">
    <property type="taxonomic scope" value="Eukaryota"/>
</dbReference>
<dbReference type="OrthoDB" id="267140at2759"/>
<organism evidence="2 3">
    <name type="scientific">Leishmania panamensis</name>
    <dbReference type="NCBI Taxonomy" id="5679"/>
    <lineage>
        <taxon>Eukaryota</taxon>
        <taxon>Discoba</taxon>
        <taxon>Euglenozoa</taxon>
        <taxon>Kinetoplastea</taxon>
        <taxon>Metakinetoplastina</taxon>
        <taxon>Trypanosomatida</taxon>
        <taxon>Trypanosomatidae</taxon>
        <taxon>Leishmaniinae</taxon>
        <taxon>Leishmania</taxon>
        <taxon>Leishmania guyanensis species complex</taxon>
    </lineage>
</organism>
<keyword evidence="3" id="KW-1185">Reference proteome</keyword>
<name>A0A088RP29_LEIPA</name>
<sequence>MSEARSSPVFMAVTPHVAQRQEALRQLERLPHDVLSGMLCDVKAQLQQERRALSDGQKELEHVQLQLARLNKVLKTVQRQREQEHQQASKCADAVARTSRLLRAARRRGPKYEEAIARTLDEIHEIRRGHVAVTAPPTSPSAISVDMDVSFINASAQHHADVSVGMAVPPTLARESNRAAAAARAANEGQRLSVFLHALEKRVARVERENRMLLRSIDILNRGDASSARLYHELESLRFLRCV</sequence>
<reference evidence="2 3" key="1">
    <citation type="journal article" date="2015" name="Sci. Rep.">
        <title>The genome of Leishmania panamensis: insights into genomics of the L. (Viannia) subgenus.</title>
        <authorList>
            <person name="Llanes A."/>
            <person name="Restrepo C.M."/>
            <person name="Vecchio G.D."/>
            <person name="Anguizola F.J."/>
            <person name="Lleonart R."/>
        </authorList>
    </citation>
    <scope>NUCLEOTIDE SEQUENCE [LARGE SCALE GENOMIC DNA]</scope>
    <source>
        <strain evidence="2 3">MHOM/PA/94/PSC-1</strain>
    </source>
</reference>
<dbReference type="VEuPathDB" id="TriTrypDB:LPMP_203570"/>
<dbReference type="EMBL" id="CP009389">
    <property type="protein sequence ID" value="AIN97852.1"/>
    <property type="molecule type" value="Genomic_DNA"/>
</dbReference>
<dbReference type="RefSeq" id="XP_010698559.1">
    <property type="nucleotide sequence ID" value="XM_010700257.1"/>
</dbReference>
<dbReference type="AlphaFoldDB" id="A0A088RP29"/>
<evidence type="ECO:0000256" key="1">
    <source>
        <dbReference type="SAM" id="Coils"/>
    </source>
</evidence>
<feature type="coiled-coil region" evidence="1">
    <location>
        <begin position="46"/>
        <end position="87"/>
    </location>
</feature>
<evidence type="ECO:0000313" key="3">
    <source>
        <dbReference type="Proteomes" id="UP000063063"/>
    </source>
</evidence>
<dbReference type="KEGG" id="lpan:LPMP_203570"/>
<proteinExistence type="predicted"/>
<keyword evidence="1" id="KW-0175">Coiled coil</keyword>